<proteinExistence type="predicted"/>
<accession>A0A6A4Z6I4</accession>
<protein>
    <recommendedName>
        <fullName evidence="3">DDE Tnp4 domain-containing protein</fullName>
    </recommendedName>
</protein>
<dbReference type="EMBL" id="VJMI01020110">
    <property type="protein sequence ID" value="KAF0705434.1"/>
    <property type="molecule type" value="Genomic_DNA"/>
</dbReference>
<dbReference type="GO" id="GO:0046872">
    <property type="term" value="F:metal ion binding"/>
    <property type="evidence" value="ECO:0007669"/>
    <property type="project" value="UniProtKB-KW"/>
</dbReference>
<dbReference type="Pfam" id="PF13359">
    <property type="entry name" value="DDE_Tnp_4"/>
    <property type="match status" value="1"/>
</dbReference>
<evidence type="ECO:0000256" key="1">
    <source>
        <dbReference type="ARBA" id="ARBA00001968"/>
    </source>
</evidence>
<evidence type="ECO:0000259" key="3">
    <source>
        <dbReference type="Pfam" id="PF13359"/>
    </source>
</evidence>
<dbReference type="VEuPathDB" id="FungiDB:H257_14881"/>
<feature type="domain" description="DDE Tnp4" evidence="3">
    <location>
        <begin position="194"/>
        <end position="336"/>
    </location>
</feature>
<name>A0A6A4Z6I4_APHAT</name>
<dbReference type="PANTHER" id="PTHR34615:SF1">
    <property type="entry name" value="PX DOMAIN-CONTAINING PROTEIN"/>
    <property type="match status" value="1"/>
</dbReference>
<comment type="cofactor">
    <cofactor evidence="1">
        <name>a divalent metal cation</name>
        <dbReference type="ChEBI" id="CHEBI:60240"/>
    </cofactor>
</comment>
<organism evidence="4 5">
    <name type="scientific">Aphanomyces astaci</name>
    <name type="common">Crayfish plague agent</name>
    <dbReference type="NCBI Taxonomy" id="112090"/>
    <lineage>
        <taxon>Eukaryota</taxon>
        <taxon>Sar</taxon>
        <taxon>Stramenopiles</taxon>
        <taxon>Oomycota</taxon>
        <taxon>Saprolegniomycetes</taxon>
        <taxon>Saprolegniales</taxon>
        <taxon>Verrucalvaceae</taxon>
        <taxon>Aphanomyces</taxon>
    </lineage>
</organism>
<comment type="caution">
    <text evidence="4">The sequence shown here is derived from an EMBL/GenBank/DDBJ whole genome shotgun (WGS) entry which is preliminary data.</text>
</comment>
<dbReference type="Proteomes" id="UP000469452">
    <property type="component" value="Unassembled WGS sequence"/>
</dbReference>
<dbReference type="PANTHER" id="PTHR34615">
    <property type="entry name" value="PX DOMAIN-CONTAINING PROTEIN"/>
    <property type="match status" value="1"/>
</dbReference>
<dbReference type="InterPro" id="IPR027806">
    <property type="entry name" value="HARBI1_dom"/>
</dbReference>
<gene>
    <name evidence="4" type="ORF">AaE_014515</name>
</gene>
<sequence>MAPEDELALRVYKWAKRKRLRVPTILHLLEYEVGIPVERPLIPEVRFDLNIRDADALLSFRFDVAGVLELTSLLRVPNVVITEHRDRVLGVEAMCILLRRLRYPIIFYDMVAKFGRSREQLCRIFNYMVDFVYKNWQSTIYCNSKVVRAQIHNYAAAIHNKGAPLDSVWAFPDGTKVETCRISATSFGAEGHNLQKRIYSGHKRRHCLNFQGLTTPDGLCMHFFGPLEGSRHDVTLLRVSKLQEYFESHADIFNGYYIYGDPAYPISKWIISGYKGTNLDEPKQMFNASMSRVRQGVEWNFGRMKSLWGFISYKMHHKIMLSNVGTVVLVAMFLTNCNCCYNGGNQISSYFGLRPPTLKEYLDQDEIHIL</sequence>
<evidence type="ECO:0000313" key="4">
    <source>
        <dbReference type="EMBL" id="KAF0705434.1"/>
    </source>
</evidence>
<evidence type="ECO:0000256" key="2">
    <source>
        <dbReference type="ARBA" id="ARBA00022723"/>
    </source>
</evidence>
<dbReference type="AlphaFoldDB" id="A0A6A4Z6I4"/>
<keyword evidence="2" id="KW-0479">Metal-binding</keyword>
<reference evidence="4 5" key="1">
    <citation type="submission" date="2019-06" db="EMBL/GenBank/DDBJ databases">
        <title>Genomics analysis of Aphanomyces spp. identifies a new class of oomycete effector associated with host adaptation.</title>
        <authorList>
            <person name="Gaulin E."/>
        </authorList>
    </citation>
    <scope>NUCLEOTIDE SEQUENCE [LARGE SCALE GENOMIC DNA]</scope>
    <source>
        <strain evidence="4 5">E</strain>
    </source>
</reference>
<evidence type="ECO:0000313" key="5">
    <source>
        <dbReference type="Proteomes" id="UP000469452"/>
    </source>
</evidence>